<sequence>MTNPWWRARVSSEMYEGIDSLQSLYKRAGRSFSDGPSSASDLPCHSARQGPTRPPSVASEVPNYRPRVDSRATGRGNSSDVLSHRGGSTDVPRGSVEHREYQSMDEVEEGTHPPMDSRGQSDAVTQLDRVTCELRKDLEHEKGRRQDCLAM</sequence>
<dbReference type="EMBL" id="JH598389">
    <property type="status" value="NOT_ANNOTATED_CDS"/>
    <property type="molecule type" value="Genomic_DNA"/>
</dbReference>
<organism evidence="2 3">
    <name type="scientific">Hyaloperonospora arabidopsidis (strain Emoy2)</name>
    <name type="common">Downy mildew agent</name>
    <name type="synonym">Peronospora arabidopsidis</name>
    <dbReference type="NCBI Taxonomy" id="559515"/>
    <lineage>
        <taxon>Eukaryota</taxon>
        <taxon>Sar</taxon>
        <taxon>Stramenopiles</taxon>
        <taxon>Oomycota</taxon>
        <taxon>Peronosporomycetes</taxon>
        <taxon>Peronosporales</taxon>
        <taxon>Peronosporaceae</taxon>
        <taxon>Hyaloperonospora</taxon>
    </lineage>
</organism>
<evidence type="ECO:0008006" key="4">
    <source>
        <dbReference type="Google" id="ProtNLM"/>
    </source>
</evidence>
<dbReference type="AlphaFoldDB" id="M4BLR0"/>
<evidence type="ECO:0000313" key="3">
    <source>
        <dbReference type="Proteomes" id="UP000011713"/>
    </source>
</evidence>
<proteinExistence type="predicted"/>
<dbReference type="VEuPathDB" id="FungiDB:HpaG807345"/>
<feature type="region of interest" description="Disordered" evidence="1">
    <location>
        <begin position="28"/>
        <end position="126"/>
    </location>
</feature>
<dbReference type="EnsemblProtists" id="HpaT807345">
    <property type="protein sequence ID" value="HpaP807345"/>
    <property type="gene ID" value="HpaG807345"/>
</dbReference>
<evidence type="ECO:0000313" key="2">
    <source>
        <dbReference type="EnsemblProtists" id="HpaP807345"/>
    </source>
</evidence>
<dbReference type="Proteomes" id="UP000011713">
    <property type="component" value="Unassembled WGS sequence"/>
</dbReference>
<name>M4BLR0_HYAAE</name>
<reference evidence="2" key="2">
    <citation type="submission" date="2015-06" db="UniProtKB">
        <authorList>
            <consortium name="EnsemblProtists"/>
        </authorList>
    </citation>
    <scope>IDENTIFICATION</scope>
    <source>
        <strain evidence="2">Emoy2</strain>
    </source>
</reference>
<reference evidence="3" key="1">
    <citation type="journal article" date="2010" name="Science">
        <title>Signatures of adaptation to obligate biotrophy in the Hyaloperonospora arabidopsidis genome.</title>
        <authorList>
            <person name="Baxter L."/>
            <person name="Tripathy S."/>
            <person name="Ishaque N."/>
            <person name="Boot N."/>
            <person name="Cabral A."/>
            <person name="Kemen E."/>
            <person name="Thines M."/>
            <person name="Ah-Fong A."/>
            <person name="Anderson R."/>
            <person name="Badejoko W."/>
            <person name="Bittner-Eddy P."/>
            <person name="Boore J.L."/>
            <person name="Chibucos M.C."/>
            <person name="Coates M."/>
            <person name="Dehal P."/>
            <person name="Delehaunty K."/>
            <person name="Dong S."/>
            <person name="Downton P."/>
            <person name="Dumas B."/>
            <person name="Fabro G."/>
            <person name="Fronick C."/>
            <person name="Fuerstenberg S.I."/>
            <person name="Fulton L."/>
            <person name="Gaulin E."/>
            <person name="Govers F."/>
            <person name="Hughes L."/>
            <person name="Humphray S."/>
            <person name="Jiang R.H."/>
            <person name="Judelson H."/>
            <person name="Kamoun S."/>
            <person name="Kyung K."/>
            <person name="Meijer H."/>
            <person name="Minx P."/>
            <person name="Morris P."/>
            <person name="Nelson J."/>
            <person name="Phuntumart V."/>
            <person name="Qutob D."/>
            <person name="Rehmany A."/>
            <person name="Rougon-Cardoso A."/>
            <person name="Ryden P."/>
            <person name="Torto-Alalibo T."/>
            <person name="Studholme D."/>
            <person name="Wang Y."/>
            <person name="Win J."/>
            <person name="Wood J."/>
            <person name="Clifton S.W."/>
            <person name="Rogers J."/>
            <person name="Van den Ackerveken G."/>
            <person name="Jones J.D."/>
            <person name="McDowell J.M."/>
            <person name="Beynon J."/>
            <person name="Tyler B.M."/>
        </authorList>
    </citation>
    <scope>NUCLEOTIDE SEQUENCE [LARGE SCALE GENOMIC DNA]</scope>
    <source>
        <strain evidence="3">Emoy2</strain>
    </source>
</reference>
<evidence type="ECO:0000256" key="1">
    <source>
        <dbReference type="SAM" id="MobiDB-lite"/>
    </source>
</evidence>
<dbReference type="InParanoid" id="M4BLR0"/>
<dbReference type="HOGENOM" id="CLU_096991_1_0_1"/>
<protein>
    <recommendedName>
        <fullName evidence="4">RxLR effector candidate protein</fullName>
    </recommendedName>
</protein>
<keyword evidence="3" id="KW-1185">Reference proteome</keyword>
<accession>M4BLR0</accession>